<dbReference type="STRING" id="1552123.EP57_08170"/>
<reference evidence="1 2" key="1">
    <citation type="submission" date="2014-05" db="EMBL/GenBank/DDBJ databases">
        <title>Novel Listeriaceae from food processing environments.</title>
        <authorList>
            <person name="den Bakker H.C."/>
        </authorList>
    </citation>
    <scope>NUCLEOTIDE SEQUENCE [LARGE SCALE GENOMIC DNA]</scope>
    <source>
        <strain evidence="1 2">FSL A5-0281</strain>
    </source>
</reference>
<dbReference type="InterPro" id="IPR006059">
    <property type="entry name" value="SBP"/>
</dbReference>
<dbReference type="AlphaFoldDB" id="A0A099W6D1"/>
<evidence type="ECO:0000313" key="2">
    <source>
        <dbReference type="Proteomes" id="UP000029844"/>
    </source>
</evidence>
<protein>
    <submittedName>
        <fullName evidence="1">Sugar ABC transporter substrate-binding protein</fullName>
    </submittedName>
</protein>
<keyword evidence="2" id="KW-1185">Reference proteome</keyword>
<dbReference type="OrthoDB" id="9782846at2"/>
<proteinExistence type="predicted"/>
<dbReference type="RefSeq" id="WP_036085719.1">
    <property type="nucleotide sequence ID" value="NZ_CBCSHQ010000012.1"/>
</dbReference>
<dbReference type="PANTHER" id="PTHR43649:SF13">
    <property type="entry name" value="CARBOHYDRATE ABC TRANSPORTER SUBSTRATE-BINDING PROTEIN"/>
    <property type="match status" value="1"/>
</dbReference>
<accession>A0A099W6D1</accession>
<dbReference type="Pfam" id="PF13416">
    <property type="entry name" value="SBP_bac_8"/>
    <property type="match status" value="1"/>
</dbReference>
<dbReference type="SUPFAM" id="SSF53850">
    <property type="entry name" value="Periplasmic binding protein-like II"/>
    <property type="match status" value="1"/>
</dbReference>
<dbReference type="Proteomes" id="UP000029844">
    <property type="component" value="Unassembled WGS sequence"/>
</dbReference>
<name>A0A099W6D1_9LIST</name>
<dbReference type="PROSITE" id="PS51257">
    <property type="entry name" value="PROKAR_LIPOPROTEIN"/>
    <property type="match status" value="1"/>
</dbReference>
<evidence type="ECO:0000313" key="1">
    <source>
        <dbReference type="EMBL" id="KGL40522.1"/>
    </source>
</evidence>
<organism evidence="1 2">
    <name type="scientific">Listeria booriae</name>
    <dbReference type="NCBI Taxonomy" id="1552123"/>
    <lineage>
        <taxon>Bacteria</taxon>
        <taxon>Bacillati</taxon>
        <taxon>Bacillota</taxon>
        <taxon>Bacilli</taxon>
        <taxon>Bacillales</taxon>
        <taxon>Listeriaceae</taxon>
        <taxon>Listeria</taxon>
    </lineage>
</organism>
<gene>
    <name evidence="1" type="ORF">EP57_08170</name>
</gene>
<dbReference type="GeneID" id="58717348"/>
<dbReference type="Gene3D" id="3.40.190.10">
    <property type="entry name" value="Periplasmic binding protein-like II"/>
    <property type="match status" value="2"/>
</dbReference>
<dbReference type="EMBL" id="JNFA01000023">
    <property type="protein sequence ID" value="KGL40522.1"/>
    <property type="molecule type" value="Genomic_DNA"/>
</dbReference>
<dbReference type="PANTHER" id="PTHR43649">
    <property type="entry name" value="ARABINOSE-BINDING PROTEIN-RELATED"/>
    <property type="match status" value="1"/>
</dbReference>
<sequence length="440" mass="48689">MKLKKVVFSVLSVALVGSLLAGCGSGSKDDASADGKTKVTFWAAPNPTQMKFWGEMATAFEKENPDIKIEVSQMKESPSSEATVQAAIASKTAPTISENINRSFAAQLADSKAIVPINEIDGMKEVAEKRKMTDSLDAWKFSDGNQYVFPVYSNPILFAWRTDILKEIGVNETPKTYSDVLAAGKKLKAKYPDKVIWAKADLADPTAWMRWFDFFPLYNAASKGNPFVQDGKFVADDKAGKEMLTFMSELQKNELLLAGQATDPFETGTSIMADLGPWSFPNWAEKFPELKNGETYTVSTPPVPDALKDAKNVNTYSDAKGIVFYAQAKDAEKKAAVKFLDFVYSNDKNDLKFLETTNLIPARDDATQNATFTDFFTKNPALKIYAENVPYAIPAMDNADYNDIQQIIGEQAWNPVVRGEKKPTKAWNDMKKAEDGVLQK</sequence>
<dbReference type="InterPro" id="IPR050490">
    <property type="entry name" value="Bact_solute-bd_prot1"/>
</dbReference>
<dbReference type="eggNOG" id="COG1653">
    <property type="taxonomic scope" value="Bacteria"/>
</dbReference>
<comment type="caution">
    <text evidence="1">The sequence shown here is derived from an EMBL/GenBank/DDBJ whole genome shotgun (WGS) entry which is preliminary data.</text>
</comment>